<feature type="chain" id="PRO_5031318792" description="N-acetylmuramoyl-L-alanine amidase" evidence="4">
    <location>
        <begin position="28"/>
        <end position="237"/>
    </location>
</feature>
<sequence length="237" mass="24884">MTHPCKQFAARLSLVLLASLAPLTAQTPQPIPRTTIFLDPAHGGSDSGARLSDSLPEKSLTLAFATRLRALLSTSGFSVVATRDTDPSVPFSTDQRAEIANHSHPTACIVVHATASGNGVHIITSDVPPPNDDTDTRPPIPWDTAQSASIPQSLALANALGLALLHSHLPVLLTRASLRPLDNLTCPAVAIEIAPLTPADSDSTPVSDANYQQQIAQAIATGLTSWRRNQLLPGAAR</sequence>
<dbReference type="CDD" id="cd02696">
    <property type="entry name" value="MurNAc-LAA"/>
    <property type="match status" value="1"/>
</dbReference>
<dbReference type="GO" id="GO:0009253">
    <property type="term" value="P:peptidoglycan catabolic process"/>
    <property type="evidence" value="ECO:0007669"/>
    <property type="project" value="InterPro"/>
</dbReference>
<dbReference type="GO" id="GO:0008745">
    <property type="term" value="F:N-acetylmuramoyl-L-alanine amidase activity"/>
    <property type="evidence" value="ECO:0007669"/>
    <property type="project" value="UniProtKB-EC"/>
</dbReference>
<dbReference type="EMBL" id="JACHDZ010000001">
    <property type="protein sequence ID" value="MBB5342951.1"/>
    <property type="molecule type" value="Genomic_DNA"/>
</dbReference>
<proteinExistence type="predicted"/>
<dbReference type="InterPro" id="IPR050695">
    <property type="entry name" value="N-acetylmuramoyl_amidase_3"/>
</dbReference>
<name>A0A7W8J7D4_9BACT</name>
<comment type="catalytic activity">
    <reaction evidence="1">
        <text>Hydrolyzes the link between N-acetylmuramoyl residues and L-amino acid residues in certain cell-wall glycopeptides.</text>
        <dbReference type="EC" id="3.5.1.28"/>
    </reaction>
</comment>
<dbReference type="SUPFAM" id="SSF53187">
    <property type="entry name" value="Zn-dependent exopeptidases"/>
    <property type="match status" value="1"/>
</dbReference>
<dbReference type="PANTHER" id="PTHR30404:SF0">
    <property type="entry name" value="N-ACETYLMURAMOYL-L-ALANINE AMIDASE AMIC"/>
    <property type="match status" value="1"/>
</dbReference>
<dbReference type="Proteomes" id="UP000569092">
    <property type="component" value="Unassembled WGS sequence"/>
</dbReference>
<dbReference type="EC" id="3.5.1.28" evidence="2"/>
<evidence type="ECO:0000256" key="4">
    <source>
        <dbReference type="SAM" id="SignalP"/>
    </source>
</evidence>
<feature type="signal peptide" evidence="4">
    <location>
        <begin position="1"/>
        <end position="27"/>
    </location>
</feature>
<dbReference type="PANTHER" id="PTHR30404">
    <property type="entry name" value="N-ACETYLMURAMOYL-L-ALANINE AMIDASE"/>
    <property type="match status" value="1"/>
</dbReference>
<evidence type="ECO:0000256" key="3">
    <source>
        <dbReference type="ARBA" id="ARBA00022801"/>
    </source>
</evidence>
<keyword evidence="4" id="KW-0732">Signal</keyword>
<organism evidence="6 7">
    <name type="scientific">Tunturiibacter lichenicola</name>
    <dbReference type="NCBI Taxonomy" id="2051959"/>
    <lineage>
        <taxon>Bacteria</taxon>
        <taxon>Pseudomonadati</taxon>
        <taxon>Acidobacteriota</taxon>
        <taxon>Terriglobia</taxon>
        <taxon>Terriglobales</taxon>
        <taxon>Acidobacteriaceae</taxon>
        <taxon>Tunturiibacter</taxon>
    </lineage>
</organism>
<dbReference type="Pfam" id="PF01520">
    <property type="entry name" value="Amidase_3"/>
    <property type="match status" value="1"/>
</dbReference>
<feature type="domain" description="MurNAc-LAA" evidence="5">
    <location>
        <begin position="36"/>
        <end position="224"/>
    </location>
</feature>
<evidence type="ECO:0000313" key="6">
    <source>
        <dbReference type="EMBL" id="MBB5342951.1"/>
    </source>
</evidence>
<evidence type="ECO:0000256" key="1">
    <source>
        <dbReference type="ARBA" id="ARBA00001561"/>
    </source>
</evidence>
<evidence type="ECO:0000313" key="7">
    <source>
        <dbReference type="Proteomes" id="UP000569092"/>
    </source>
</evidence>
<dbReference type="InterPro" id="IPR002508">
    <property type="entry name" value="MurNAc-LAA_cat"/>
</dbReference>
<dbReference type="Gene3D" id="3.40.630.40">
    <property type="entry name" value="Zn-dependent exopeptidases"/>
    <property type="match status" value="1"/>
</dbReference>
<evidence type="ECO:0000256" key="2">
    <source>
        <dbReference type="ARBA" id="ARBA00011901"/>
    </source>
</evidence>
<gene>
    <name evidence="6" type="ORF">HDF10_000901</name>
</gene>
<accession>A0A7W8J7D4</accession>
<comment type="caution">
    <text evidence="6">The sequence shown here is derived from an EMBL/GenBank/DDBJ whole genome shotgun (WGS) entry which is preliminary data.</text>
</comment>
<keyword evidence="3 6" id="KW-0378">Hydrolase</keyword>
<dbReference type="GO" id="GO:0030288">
    <property type="term" value="C:outer membrane-bounded periplasmic space"/>
    <property type="evidence" value="ECO:0007669"/>
    <property type="project" value="TreeGrafter"/>
</dbReference>
<evidence type="ECO:0000259" key="5">
    <source>
        <dbReference type="Pfam" id="PF01520"/>
    </source>
</evidence>
<reference evidence="6 7" key="1">
    <citation type="submission" date="2020-08" db="EMBL/GenBank/DDBJ databases">
        <title>Genomic Encyclopedia of Type Strains, Phase IV (KMG-V): Genome sequencing to study the core and pangenomes of soil and plant-associated prokaryotes.</title>
        <authorList>
            <person name="Whitman W."/>
        </authorList>
    </citation>
    <scope>NUCLEOTIDE SEQUENCE [LARGE SCALE GENOMIC DNA]</scope>
    <source>
        <strain evidence="6 7">M8US30</strain>
    </source>
</reference>
<protein>
    <recommendedName>
        <fullName evidence="2">N-acetylmuramoyl-L-alanine amidase</fullName>
        <ecNumber evidence="2">3.5.1.28</ecNumber>
    </recommendedName>
</protein>
<dbReference type="AlphaFoldDB" id="A0A7W8J7D4"/>